<evidence type="ECO:0000256" key="1">
    <source>
        <dbReference type="SAM" id="MobiDB-lite"/>
    </source>
</evidence>
<feature type="region of interest" description="Disordered" evidence="1">
    <location>
        <begin position="1"/>
        <end position="35"/>
    </location>
</feature>
<dbReference type="EMBL" id="BIXY01000005">
    <property type="protein sequence ID" value="GCF07107.1"/>
    <property type="molecule type" value="Genomic_DNA"/>
</dbReference>
<protein>
    <submittedName>
        <fullName evidence="2">Uncharacterized protein</fullName>
    </submittedName>
</protein>
<proteinExistence type="predicted"/>
<evidence type="ECO:0000313" key="2">
    <source>
        <dbReference type="EMBL" id="GCF07107.1"/>
    </source>
</evidence>
<dbReference type="Proteomes" id="UP000322530">
    <property type="component" value="Unassembled WGS sequence"/>
</dbReference>
<organism evidence="2 3">
    <name type="scientific">Dictyobacter arantiisoli</name>
    <dbReference type="NCBI Taxonomy" id="2014874"/>
    <lineage>
        <taxon>Bacteria</taxon>
        <taxon>Bacillati</taxon>
        <taxon>Chloroflexota</taxon>
        <taxon>Ktedonobacteria</taxon>
        <taxon>Ktedonobacterales</taxon>
        <taxon>Dictyobacteraceae</taxon>
        <taxon>Dictyobacter</taxon>
    </lineage>
</organism>
<dbReference type="AlphaFoldDB" id="A0A5A5T6T7"/>
<keyword evidence="3" id="KW-1185">Reference proteome</keyword>
<gene>
    <name evidence="2" type="ORF">KDI_06710</name>
</gene>
<feature type="compositionally biased region" description="Basic residues" evidence="1">
    <location>
        <begin position="10"/>
        <end position="20"/>
    </location>
</feature>
<sequence length="74" mass="8254">MCYAHLQQHTLKKAQARRRLPAGEQQDPDDTGSLTHSEIVFDSHHDGYAGASLVKRRWQEAILINASELSGKPS</sequence>
<reference evidence="2 3" key="1">
    <citation type="submission" date="2019-01" db="EMBL/GenBank/DDBJ databases">
        <title>Draft genome sequence of Dictyobacter sp. Uno17.</title>
        <authorList>
            <person name="Wang C.M."/>
            <person name="Zheng Y."/>
            <person name="Sakai Y."/>
            <person name="Abe K."/>
            <person name="Yokota A."/>
            <person name="Yabe S."/>
        </authorList>
    </citation>
    <scope>NUCLEOTIDE SEQUENCE [LARGE SCALE GENOMIC DNA]</scope>
    <source>
        <strain evidence="2 3">Uno17</strain>
    </source>
</reference>
<name>A0A5A5T6T7_9CHLR</name>
<comment type="caution">
    <text evidence="2">The sequence shown here is derived from an EMBL/GenBank/DDBJ whole genome shotgun (WGS) entry which is preliminary data.</text>
</comment>
<accession>A0A5A5T6T7</accession>
<evidence type="ECO:0000313" key="3">
    <source>
        <dbReference type="Proteomes" id="UP000322530"/>
    </source>
</evidence>